<evidence type="ECO:0000259" key="7">
    <source>
        <dbReference type="PROSITE" id="PS50850"/>
    </source>
</evidence>
<feature type="transmembrane region" description="Helical" evidence="6">
    <location>
        <begin position="392"/>
        <end position="417"/>
    </location>
</feature>
<dbReference type="InterPro" id="IPR036259">
    <property type="entry name" value="MFS_trans_sf"/>
</dbReference>
<dbReference type="Proteomes" id="UP000326877">
    <property type="component" value="Unassembled WGS sequence"/>
</dbReference>
<accession>A0A8H5ZZX7</accession>
<protein>
    <submittedName>
        <fullName evidence="8">Major facilitator superfamily domain-containing protein</fullName>
    </submittedName>
</protein>
<feature type="domain" description="Major facilitator superfamily (MFS) profile" evidence="7">
    <location>
        <begin position="33"/>
        <end position="498"/>
    </location>
</feature>
<feature type="transmembrane region" description="Helical" evidence="6">
    <location>
        <begin position="32"/>
        <end position="59"/>
    </location>
</feature>
<keyword evidence="10" id="KW-1185">Reference proteome</keyword>
<proteinExistence type="predicted"/>
<gene>
    <name evidence="8" type="ORF">BDV23DRAFT_186350</name>
    <name evidence="9" type="ORF">ETB97_002054</name>
</gene>
<feature type="transmembrane region" description="Helical" evidence="6">
    <location>
        <begin position="429"/>
        <end position="456"/>
    </location>
</feature>
<dbReference type="GO" id="GO:0022857">
    <property type="term" value="F:transmembrane transporter activity"/>
    <property type="evidence" value="ECO:0007669"/>
    <property type="project" value="InterPro"/>
</dbReference>
<comment type="subcellular location">
    <subcellularLocation>
        <location evidence="1">Membrane</location>
        <topology evidence="1">Multi-pass membrane protein</topology>
    </subcellularLocation>
</comment>
<feature type="transmembrane region" description="Helical" evidence="6">
    <location>
        <begin position="158"/>
        <end position="177"/>
    </location>
</feature>
<accession>A0A5N6FB71</accession>
<evidence type="ECO:0000256" key="6">
    <source>
        <dbReference type="SAM" id="Phobius"/>
    </source>
</evidence>
<feature type="transmembrane region" description="Helical" evidence="6">
    <location>
        <begin position="339"/>
        <end position="359"/>
    </location>
</feature>
<sequence>MTATTMTTETASINTPSSASSHSIKKSNWQQVVVIIQLVGVTLTASVINGLVTIALPTITKDLQLPSSLAFWPSSVSSLATASTLLLAGSIADTVGPRWVELVGSFASGGLMIGQGLAQNGEGLVVMRALQGVGLAFHLASSVSIITQLLPQGRGRNLAFSCLGLSQPLGFSLGLVIGGVLVDTIGWRAGWYIAGGITVALAMLGVWILPKSEAHQTENILHNVRTKIDWVGAGLASAFMALLCYLLAILSADPSHIKSVESIVILCLAAVALPLFIYSAHYRVKRNKTALIPNSLWKNTSFSSVCATVALSNAVLNSMELFASLFFQEVQYLSALQASIRILPSLIVGALLNLVIGLFVHRMRAVWIVTVTSLLCAGSPLLMAVIQPSWPYWGNAFFAQILQPVSFDALFTVGLIVITDVFPNDTQALAGAVFNTSAQFGSALGLAVLQVISTVVTDKSGGQEKHALMDGYRASFWTMFGSMILCTIVGFLGLRKAGRVGLKQD</sequence>
<name>A0A5N6FB71_PETAA</name>
<dbReference type="InterPro" id="IPR020846">
    <property type="entry name" value="MFS_dom"/>
</dbReference>
<dbReference type="AlphaFoldDB" id="A0A5N6FB71"/>
<feature type="transmembrane region" description="Helical" evidence="6">
    <location>
        <begin position="476"/>
        <end position="494"/>
    </location>
</feature>
<keyword evidence="3 6" id="KW-1133">Transmembrane helix</keyword>
<feature type="transmembrane region" description="Helical" evidence="6">
    <location>
        <begin position="230"/>
        <end position="250"/>
    </location>
</feature>
<feature type="transmembrane region" description="Helical" evidence="6">
    <location>
        <begin position="366"/>
        <end position="386"/>
    </location>
</feature>
<dbReference type="PANTHER" id="PTHR42718:SF27">
    <property type="entry name" value="TRANSPORTER, PUTATIVE-RELATED"/>
    <property type="match status" value="1"/>
</dbReference>
<keyword evidence="2 6" id="KW-0812">Transmembrane</keyword>
<reference evidence="8" key="2">
    <citation type="submission" date="2019-04" db="EMBL/GenBank/DDBJ databases">
        <title>Friends and foes A comparative genomics studyof 23 Aspergillus species from section Flavi.</title>
        <authorList>
            <consortium name="DOE Joint Genome Institute"/>
            <person name="Kjaerbolling I."/>
            <person name="Vesth T."/>
            <person name="Frisvad J.C."/>
            <person name="Nybo J.L."/>
            <person name="Theobald S."/>
            <person name="Kildgaard S."/>
            <person name="Isbrandt T."/>
            <person name="Kuo A."/>
            <person name="Sato A."/>
            <person name="Lyhne E.K."/>
            <person name="Kogle M.E."/>
            <person name="Wiebenga A."/>
            <person name="Kun R.S."/>
            <person name="Lubbers R.J."/>
            <person name="Makela M.R."/>
            <person name="Barry K."/>
            <person name="Chovatia M."/>
            <person name="Clum A."/>
            <person name="Daum C."/>
            <person name="Haridas S."/>
            <person name="He G."/>
            <person name="LaButti K."/>
            <person name="Lipzen A."/>
            <person name="Mondo S."/>
            <person name="Riley R."/>
            <person name="Salamov A."/>
            <person name="Simmons B.A."/>
            <person name="Magnuson J.K."/>
            <person name="Henrissat B."/>
            <person name="Mortensen U.H."/>
            <person name="Larsen T.O."/>
            <person name="Devries R.P."/>
            <person name="Grigoriev I.V."/>
            <person name="Machida M."/>
            <person name="Baker S.E."/>
            <person name="Andersen M.R."/>
        </authorList>
    </citation>
    <scope>NUCLEOTIDE SEQUENCE [LARGE SCALE GENOMIC DNA]</scope>
    <source>
        <strain evidence="8">IBT 14317</strain>
    </source>
</reference>
<feature type="transmembrane region" description="Helical" evidence="6">
    <location>
        <begin position="71"/>
        <end position="92"/>
    </location>
</feature>
<organism evidence="8">
    <name type="scientific">Petromyces alliaceus</name>
    <name type="common">Aspergillus alliaceus</name>
    <dbReference type="NCBI Taxonomy" id="209559"/>
    <lineage>
        <taxon>Eukaryota</taxon>
        <taxon>Fungi</taxon>
        <taxon>Dikarya</taxon>
        <taxon>Ascomycota</taxon>
        <taxon>Pezizomycotina</taxon>
        <taxon>Eurotiomycetes</taxon>
        <taxon>Eurotiomycetidae</taxon>
        <taxon>Eurotiales</taxon>
        <taxon>Aspergillaceae</taxon>
        <taxon>Aspergillus</taxon>
        <taxon>Aspergillus subgen. Circumdati</taxon>
    </lineage>
</organism>
<dbReference type="GO" id="GO:0016020">
    <property type="term" value="C:membrane"/>
    <property type="evidence" value="ECO:0007669"/>
    <property type="project" value="UniProtKB-SubCell"/>
</dbReference>
<evidence type="ECO:0000313" key="9">
    <source>
        <dbReference type="EMBL" id="KAF5860093.1"/>
    </source>
</evidence>
<evidence type="ECO:0000256" key="1">
    <source>
        <dbReference type="ARBA" id="ARBA00004141"/>
    </source>
</evidence>
<feature type="region of interest" description="Disordered" evidence="5">
    <location>
        <begin position="1"/>
        <end position="22"/>
    </location>
</feature>
<evidence type="ECO:0000256" key="2">
    <source>
        <dbReference type="ARBA" id="ARBA00022692"/>
    </source>
</evidence>
<feature type="transmembrane region" description="Helical" evidence="6">
    <location>
        <begin position="99"/>
        <end position="118"/>
    </location>
</feature>
<reference evidence="9 10" key="1">
    <citation type="submission" date="2019-04" db="EMBL/GenBank/DDBJ databases">
        <title>Aspergillus burnettii sp. nov., novel species from soil in southeast Queensland.</title>
        <authorList>
            <person name="Gilchrist C.L.M."/>
            <person name="Pitt J.I."/>
            <person name="Lange L."/>
            <person name="Lacey H.J."/>
            <person name="Vuong D."/>
            <person name="Midgley D.J."/>
            <person name="Greenfield P."/>
            <person name="Bradbury M."/>
            <person name="Lacey E."/>
            <person name="Busk P.K."/>
            <person name="Pilgaard B."/>
            <person name="Chooi Y.H."/>
            <person name="Piggott A.M."/>
        </authorList>
    </citation>
    <scope>NUCLEOTIDE SEQUENCE [LARGE SCALE GENOMIC DNA]</scope>
    <source>
        <strain evidence="9 10">FRR 5400</strain>
    </source>
</reference>
<feature type="transmembrane region" description="Helical" evidence="6">
    <location>
        <begin position="302"/>
        <end position="327"/>
    </location>
</feature>
<feature type="transmembrane region" description="Helical" evidence="6">
    <location>
        <begin position="124"/>
        <end position="146"/>
    </location>
</feature>
<dbReference type="InterPro" id="IPR011701">
    <property type="entry name" value="MFS"/>
</dbReference>
<dbReference type="OrthoDB" id="2130629at2759"/>
<feature type="transmembrane region" description="Helical" evidence="6">
    <location>
        <begin position="189"/>
        <end position="209"/>
    </location>
</feature>
<dbReference type="EMBL" id="ML735293">
    <property type="protein sequence ID" value="KAE8387442.1"/>
    <property type="molecule type" value="Genomic_DNA"/>
</dbReference>
<dbReference type="PANTHER" id="PTHR42718">
    <property type="entry name" value="MAJOR FACILITATOR SUPERFAMILY MULTIDRUG TRANSPORTER MFSC"/>
    <property type="match status" value="1"/>
</dbReference>
<dbReference type="Pfam" id="PF07690">
    <property type="entry name" value="MFS_1"/>
    <property type="match status" value="1"/>
</dbReference>
<dbReference type="Proteomes" id="UP000541154">
    <property type="component" value="Unassembled WGS sequence"/>
</dbReference>
<feature type="transmembrane region" description="Helical" evidence="6">
    <location>
        <begin position="262"/>
        <end position="281"/>
    </location>
</feature>
<accession>A0A5N7C021</accession>
<evidence type="ECO:0000256" key="5">
    <source>
        <dbReference type="SAM" id="MobiDB-lite"/>
    </source>
</evidence>
<evidence type="ECO:0000256" key="4">
    <source>
        <dbReference type="ARBA" id="ARBA00023136"/>
    </source>
</evidence>
<dbReference type="SUPFAM" id="SSF103473">
    <property type="entry name" value="MFS general substrate transporter"/>
    <property type="match status" value="1"/>
</dbReference>
<dbReference type="OMA" id="VRTKIDW"/>
<keyword evidence="4 6" id="KW-0472">Membrane</keyword>
<dbReference type="Gene3D" id="1.20.1250.20">
    <property type="entry name" value="MFS general substrate transporter like domains"/>
    <property type="match status" value="2"/>
</dbReference>
<evidence type="ECO:0000256" key="3">
    <source>
        <dbReference type="ARBA" id="ARBA00022989"/>
    </source>
</evidence>
<evidence type="ECO:0000313" key="10">
    <source>
        <dbReference type="Proteomes" id="UP000541154"/>
    </source>
</evidence>
<evidence type="ECO:0000313" key="8">
    <source>
        <dbReference type="EMBL" id="KAE8387442.1"/>
    </source>
</evidence>
<dbReference type="EMBL" id="SPNV01000142">
    <property type="protein sequence ID" value="KAF5860093.1"/>
    <property type="molecule type" value="Genomic_DNA"/>
</dbReference>
<dbReference type="PROSITE" id="PS50850">
    <property type="entry name" value="MFS"/>
    <property type="match status" value="1"/>
</dbReference>